<evidence type="ECO:0000313" key="1">
    <source>
        <dbReference type="EMBL" id="CAA9512220.1"/>
    </source>
</evidence>
<proteinExistence type="predicted"/>
<name>A0A6J4T2U8_9ACTN</name>
<protein>
    <submittedName>
        <fullName evidence="1">Uncharacterized protein</fullName>
    </submittedName>
</protein>
<accession>A0A6J4T2U8</accession>
<dbReference type="EMBL" id="CADCVT010000263">
    <property type="protein sequence ID" value="CAA9512220.1"/>
    <property type="molecule type" value="Genomic_DNA"/>
</dbReference>
<organism evidence="1">
    <name type="scientific">uncultured Solirubrobacteraceae bacterium</name>
    <dbReference type="NCBI Taxonomy" id="1162706"/>
    <lineage>
        <taxon>Bacteria</taxon>
        <taxon>Bacillati</taxon>
        <taxon>Actinomycetota</taxon>
        <taxon>Thermoleophilia</taxon>
        <taxon>Solirubrobacterales</taxon>
        <taxon>Solirubrobacteraceae</taxon>
        <taxon>environmental samples</taxon>
    </lineage>
</organism>
<sequence length="288" mass="32620">MNPVDFSRLRDPSPTPASELCDCGGSALMLMTMGGFARNPIFCLICEGEVEPTHLGLTQLEVDAVANWRTAYGAVDALELDSRAYEVWAQSELTRVDSPINQEAFELVRILERRRPTYFNFWQGDEVYERCPVGGEPLTAVDGNPGRTVCQRHRIVVLGSRPLRDDLRTRARPVVPHNATDGPRIVACCVRCIVVNDGYLYEERITFWQTNDMDVAQRRALRDAREYADNIGGVALAFTQCYGMDELPDEDAIEVFSLIRQSDLPPHEYIDRYFSTGTEFTQRDNWDA</sequence>
<gene>
    <name evidence="1" type="ORF">AVDCRST_MAG85-2400</name>
</gene>
<reference evidence="1" key="1">
    <citation type="submission" date="2020-02" db="EMBL/GenBank/DDBJ databases">
        <authorList>
            <person name="Meier V. D."/>
        </authorList>
    </citation>
    <scope>NUCLEOTIDE SEQUENCE</scope>
    <source>
        <strain evidence="1">AVDCRST_MAG85</strain>
    </source>
</reference>
<dbReference type="AlphaFoldDB" id="A0A6J4T2U8"/>